<evidence type="ECO:0000313" key="4">
    <source>
        <dbReference type="EMBL" id="OFA09161.1"/>
    </source>
</evidence>
<dbReference type="InterPro" id="IPR019734">
    <property type="entry name" value="TPR_rpt"/>
</dbReference>
<keyword evidence="3" id="KW-1133">Transmembrane helix</keyword>
<name>A0A1E7X824_9BURK</name>
<dbReference type="SMART" id="SM00028">
    <property type="entry name" value="TPR"/>
    <property type="match status" value="2"/>
</dbReference>
<keyword evidence="3" id="KW-0472">Membrane</keyword>
<dbReference type="InterPro" id="IPR011990">
    <property type="entry name" value="TPR-like_helical_dom_sf"/>
</dbReference>
<gene>
    <name evidence="4" type="ORF">DUPY_01120</name>
</gene>
<dbReference type="RefSeq" id="WP_070245790.1">
    <property type="nucleotide sequence ID" value="NZ_LROM01000013.1"/>
</dbReference>
<keyword evidence="5" id="KW-1185">Reference proteome</keyword>
<feature type="region of interest" description="Disordered" evidence="2">
    <location>
        <begin position="178"/>
        <end position="198"/>
    </location>
</feature>
<dbReference type="OrthoDB" id="5406098at2"/>
<dbReference type="Pfam" id="PF14559">
    <property type="entry name" value="TPR_19"/>
    <property type="match status" value="1"/>
</dbReference>
<feature type="transmembrane region" description="Helical" evidence="3">
    <location>
        <begin position="40"/>
        <end position="62"/>
    </location>
</feature>
<dbReference type="SUPFAM" id="SSF48452">
    <property type="entry name" value="TPR-like"/>
    <property type="match status" value="1"/>
</dbReference>
<evidence type="ECO:0000313" key="5">
    <source>
        <dbReference type="Proteomes" id="UP000175989"/>
    </source>
</evidence>
<dbReference type="PATRIC" id="fig|762836.4.peg.119"/>
<evidence type="ECO:0000256" key="2">
    <source>
        <dbReference type="SAM" id="MobiDB-lite"/>
    </source>
</evidence>
<comment type="caution">
    <text evidence="4">The sequence shown here is derived from an EMBL/GenBank/DDBJ whole genome shotgun (WGS) entry which is preliminary data.</text>
</comment>
<dbReference type="EMBL" id="LROM01000013">
    <property type="protein sequence ID" value="OFA09161.1"/>
    <property type="molecule type" value="Genomic_DNA"/>
</dbReference>
<dbReference type="PROSITE" id="PS50005">
    <property type="entry name" value="TPR"/>
    <property type="match status" value="1"/>
</dbReference>
<sequence>MSLINKMLQDLDARGGAREDGLQQRELKAVPPPERERRPLLLVGAGVGVAALAAAAAGWYGWQTMHRATPVPVPVQVMAVATPATAPSATAAAAPAVPTAPAASGLTAEVPTAAPVLAQPAVMVSSASQGQAGPVAAVATSAATSAMTSATTPAGTAAVNHRPTPTAAVADTAAYATTGASRQPRQGSARAEAGVTTKPELTPKQLSENTYRRALAALQEGRLSVALADLDRSLEIDPRNDAARQTYVSLLLENRRPDDAMRQLRLALGIDPRQPGLAMVLARLQLERGGPALETLMTTLPHAAANADYQGFLAGVLQREQRHAEAARYYQAALKLSPLNGVWWMGLGISMQADQHPAEAREAFTRARTGNGITPELLAFIDRRLDQLARSVPQ</sequence>
<proteinExistence type="predicted"/>
<dbReference type="AlphaFoldDB" id="A0A1E7X824"/>
<evidence type="ECO:0000256" key="1">
    <source>
        <dbReference type="PROSITE-ProRule" id="PRU00339"/>
    </source>
</evidence>
<evidence type="ECO:0000256" key="3">
    <source>
        <dbReference type="SAM" id="Phobius"/>
    </source>
</evidence>
<keyword evidence="1" id="KW-0802">TPR repeat</keyword>
<organism evidence="4 5">
    <name type="scientific">Duganella phyllosphaerae</name>
    <dbReference type="NCBI Taxonomy" id="762836"/>
    <lineage>
        <taxon>Bacteria</taxon>
        <taxon>Pseudomonadati</taxon>
        <taxon>Pseudomonadota</taxon>
        <taxon>Betaproteobacteria</taxon>
        <taxon>Burkholderiales</taxon>
        <taxon>Oxalobacteraceae</taxon>
        <taxon>Telluria group</taxon>
        <taxon>Duganella</taxon>
    </lineage>
</organism>
<dbReference type="Proteomes" id="UP000175989">
    <property type="component" value="Unassembled WGS sequence"/>
</dbReference>
<feature type="repeat" description="TPR" evidence="1">
    <location>
        <begin position="207"/>
        <end position="240"/>
    </location>
</feature>
<accession>A0A1E7X824</accession>
<keyword evidence="3" id="KW-0812">Transmembrane</keyword>
<dbReference type="Gene3D" id="1.25.40.10">
    <property type="entry name" value="Tetratricopeptide repeat domain"/>
    <property type="match status" value="2"/>
</dbReference>
<reference evidence="5" key="1">
    <citation type="journal article" date="2016" name="Front. Microbiol.">
        <title>Molecular Keys to the Janthinobacterium and Duganella spp. Interaction with the Plant Pathogen Fusarium graminearum.</title>
        <authorList>
            <person name="Haack F.S."/>
            <person name="Poehlein A."/>
            <person name="Kroger C."/>
            <person name="Voigt C.A."/>
            <person name="Piepenbring M."/>
            <person name="Bode H.B."/>
            <person name="Daniel R."/>
            <person name="Schafer W."/>
            <person name="Streit W.R."/>
        </authorList>
    </citation>
    <scope>NUCLEOTIDE SEQUENCE [LARGE SCALE GENOMIC DNA]</scope>
    <source>
        <strain evidence="5">T54</strain>
    </source>
</reference>
<protein>
    <submittedName>
        <fullName evidence="4">Tetratricopeptide repeat protein</fullName>
    </submittedName>
</protein>